<dbReference type="CDD" id="cd11608">
    <property type="entry name" value="eIF2D_C"/>
    <property type="match status" value="1"/>
</dbReference>
<dbReference type="AlphaFoldDB" id="A0A2P6PKJ4"/>
<dbReference type="InterPro" id="IPR001950">
    <property type="entry name" value="SUI1"/>
</dbReference>
<dbReference type="Proteomes" id="UP000238479">
    <property type="component" value="Chromosome 6"/>
</dbReference>
<dbReference type="Pfam" id="PF25304">
    <property type="entry name" value="WHD_eIF2D"/>
    <property type="match status" value="1"/>
</dbReference>
<feature type="domain" description="SUI1" evidence="2">
    <location>
        <begin position="296"/>
        <end position="368"/>
    </location>
</feature>
<dbReference type="InterPro" id="IPR039759">
    <property type="entry name" value="eIF2D_SUI1"/>
</dbReference>
<dbReference type="InterPro" id="IPR039757">
    <property type="entry name" value="EIF2D"/>
</dbReference>
<dbReference type="SUPFAM" id="SSF55159">
    <property type="entry name" value="eIF1-like"/>
    <property type="match status" value="1"/>
</dbReference>
<evidence type="ECO:0000313" key="3">
    <source>
        <dbReference type="EMBL" id="PRQ22430.1"/>
    </source>
</evidence>
<dbReference type="Pfam" id="PF01253">
    <property type="entry name" value="SUI1"/>
    <property type="match status" value="1"/>
</dbReference>
<keyword evidence="4" id="KW-1185">Reference proteome</keyword>
<sequence>MGQHVDVADVQSEPSSASVSPIDARNEIGAEVTANVGDLKLTDDDSAYQSTGEDQQFNTLFPPRMWTCFWKNVFRKHCIQLSKTKTFPCPEALYGQTMFYLLGLQASHWTSSYKKLSKWLQAKCSTGLIRVKEDKYKEESVLLSVNRSHPDYSSFKPEKRQVEEAVQTGVPAVSESRSVKILEVAEIYKPSVHVNPVFASVGADTGELYSASDATDIVFKYVEKENLVKPTDISIVILDAILCDALFKGAIKKGSTYPTEIHNRDLGAAFVIRMQAHHIVTRGNDSVVSKGGLKTVQIMTERWQGNKKMTKLSGLETFLVDPEALASELQKKFACSTTVAELPDKKGQEVLVQGGVIENLAKHLIEQYGIPKRYIEVLDKTRR</sequence>
<dbReference type="PANTHER" id="PTHR12217">
    <property type="entry name" value="EUKARYOTIC TRANSLATION INITIATION FACTOR 2D"/>
    <property type="match status" value="1"/>
</dbReference>
<evidence type="ECO:0000259" key="2">
    <source>
        <dbReference type="PROSITE" id="PS50296"/>
    </source>
</evidence>
<dbReference type="SUPFAM" id="SSF47592">
    <property type="entry name" value="SWIB/MDM2 domain"/>
    <property type="match status" value="1"/>
</dbReference>
<evidence type="ECO:0000256" key="1">
    <source>
        <dbReference type="SAM" id="MobiDB-lite"/>
    </source>
</evidence>
<protein>
    <submittedName>
        <fullName evidence="3">Putative SUI1 domain, SWIB/MDM2 domain-containing protein</fullName>
    </submittedName>
</protein>
<name>A0A2P6PKJ4_ROSCH</name>
<evidence type="ECO:0000313" key="4">
    <source>
        <dbReference type="Proteomes" id="UP000238479"/>
    </source>
</evidence>
<reference evidence="3 4" key="1">
    <citation type="journal article" date="2018" name="Nat. Genet.">
        <title>The Rosa genome provides new insights in the design of modern roses.</title>
        <authorList>
            <person name="Bendahmane M."/>
        </authorList>
    </citation>
    <scope>NUCLEOTIDE SEQUENCE [LARGE SCALE GENOMIC DNA]</scope>
    <source>
        <strain evidence="4">cv. Old Blush</strain>
    </source>
</reference>
<dbReference type="Pfam" id="PF26291">
    <property type="entry name" value="SWIB_eIF2D"/>
    <property type="match status" value="1"/>
</dbReference>
<dbReference type="InterPro" id="IPR036877">
    <property type="entry name" value="SUI1_dom_sf"/>
</dbReference>
<dbReference type="EMBL" id="PDCK01000044">
    <property type="protein sequence ID" value="PRQ22430.1"/>
    <property type="molecule type" value="Genomic_DNA"/>
</dbReference>
<dbReference type="InterPro" id="IPR036885">
    <property type="entry name" value="SWIB_MDM2_dom_sf"/>
</dbReference>
<gene>
    <name evidence="3" type="ORF">RchiOBHm_Chr6g0250211</name>
</gene>
<dbReference type="InterPro" id="IPR057429">
    <property type="entry name" value="WH_eIF2D"/>
</dbReference>
<dbReference type="Gene3D" id="3.30.780.10">
    <property type="entry name" value="SUI1-like domain"/>
    <property type="match status" value="1"/>
</dbReference>
<dbReference type="GO" id="GO:0003743">
    <property type="term" value="F:translation initiation factor activity"/>
    <property type="evidence" value="ECO:0007669"/>
    <property type="project" value="InterPro"/>
</dbReference>
<dbReference type="InterPro" id="IPR058886">
    <property type="entry name" value="SWIB_eIF2D"/>
</dbReference>
<dbReference type="FunFam" id="3.30.780.10:FF:000008">
    <property type="entry name" value="eukaryotic translation initiation factor 2D"/>
    <property type="match status" value="1"/>
</dbReference>
<dbReference type="GO" id="GO:0001731">
    <property type="term" value="P:formation of translation preinitiation complex"/>
    <property type="evidence" value="ECO:0007669"/>
    <property type="project" value="InterPro"/>
</dbReference>
<feature type="region of interest" description="Disordered" evidence="1">
    <location>
        <begin position="1"/>
        <end position="24"/>
    </location>
</feature>
<dbReference type="PROSITE" id="PS50296">
    <property type="entry name" value="SUI1"/>
    <property type="match status" value="1"/>
</dbReference>
<accession>A0A2P6PKJ4</accession>
<dbReference type="Gramene" id="PRQ22430">
    <property type="protein sequence ID" value="PRQ22430"/>
    <property type="gene ID" value="RchiOBHm_Chr6g0250211"/>
</dbReference>
<comment type="caution">
    <text evidence="3">The sequence shown here is derived from an EMBL/GenBank/DDBJ whole genome shotgun (WGS) entry which is preliminary data.</text>
</comment>
<dbReference type="PANTHER" id="PTHR12217:SF4">
    <property type="entry name" value="EUKARYOTIC TRANSLATION INITIATION FACTOR 2D"/>
    <property type="match status" value="1"/>
</dbReference>
<proteinExistence type="predicted"/>
<organism evidence="3 4">
    <name type="scientific">Rosa chinensis</name>
    <name type="common">China rose</name>
    <dbReference type="NCBI Taxonomy" id="74649"/>
    <lineage>
        <taxon>Eukaryota</taxon>
        <taxon>Viridiplantae</taxon>
        <taxon>Streptophyta</taxon>
        <taxon>Embryophyta</taxon>
        <taxon>Tracheophyta</taxon>
        <taxon>Spermatophyta</taxon>
        <taxon>Magnoliopsida</taxon>
        <taxon>eudicotyledons</taxon>
        <taxon>Gunneridae</taxon>
        <taxon>Pentapetalae</taxon>
        <taxon>rosids</taxon>
        <taxon>fabids</taxon>
        <taxon>Rosales</taxon>
        <taxon>Rosaceae</taxon>
        <taxon>Rosoideae</taxon>
        <taxon>Rosoideae incertae sedis</taxon>
        <taxon>Rosa</taxon>
    </lineage>
</organism>